<dbReference type="InterPro" id="IPR007210">
    <property type="entry name" value="ABC_Gly_betaine_transp_sub-bd"/>
</dbReference>
<feature type="chain" id="PRO_5045382431" evidence="1">
    <location>
        <begin position="30"/>
        <end position="359"/>
    </location>
</feature>
<dbReference type="NCBIfam" id="NF008334">
    <property type="entry name" value="PRK11119.1"/>
    <property type="match status" value="1"/>
</dbReference>
<dbReference type="Gene3D" id="3.40.190.100">
    <property type="entry name" value="Glycine betaine-binding periplasmic protein, domain 2"/>
    <property type="match status" value="1"/>
</dbReference>
<evidence type="ECO:0000256" key="1">
    <source>
        <dbReference type="SAM" id="SignalP"/>
    </source>
</evidence>
<gene>
    <name evidence="3" type="primary">proX</name>
    <name evidence="3" type="ORF">E5S67_02450</name>
</gene>
<proteinExistence type="predicted"/>
<keyword evidence="4" id="KW-1185">Reference proteome</keyword>
<dbReference type="PROSITE" id="PS51257">
    <property type="entry name" value="PROKAR_LIPOPROTEIN"/>
    <property type="match status" value="1"/>
</dbReference>
<protein>
    <submittedName>
        <fullName evidence="3">Glycine betaine/proline betaine-binding periplasmic protein</fullName>
    </submittedName>
</protein>
<dbReference type="CDD" id="cd13638">
    <property type="entry name" value="PBP2_EcProx_like"/>
    <property type="match status" value="1"/>
</dbReference>
<feature type="domain" description="ABC-type glycine betaine transport system substrate-binding" evidence="2">
    <location>
        <begin position="52"/>
        <end position="338"/>
    </location>
</feature>
<dbReference type="EMBL" id="SRRZ01000038">
    <property type="protein sequence ID" value="NQE34722.1"/>
    <property type="molecule type" value="Genomic_DNA"/>
</dbReference>
<keyword evidence="1" id="KW-0732">Signal</keyword>
<dbReference type="Gene3D" id="3.40.190.10">
    <property type="entry name" value="Periplasmic binding protein-like II"/>
    <property type="match status" value="1"/>
</dbReference>
<evidence type="ECO:0000259" key="2">
    <source>
        <dbReference type="Pfam" id="PF04069"/>
    </source>
</evidence>
<organism evidence="3 4">
    <name type="scientific">Microcoleus asticus IPMA8</name>
    <dbReference type="NCBI Taxonomy" id="2563858"/>
    <lineage>
        <taxon>Bacteria</taxon>
        <taxon>Bacillati</taxon>
        <taxon>Cyanobacteriota</taxon>
        <taxon>Cyanophyceae</taxon>
        <taxon>Oscillatoriophycideae</taxon>
        <taxon>Oscillatoriales</taxon>
        <taxon>Microcoleaceae</taxon>
        <taxon>Microcoleus</taxon>
        <taxon>Microcoleus asticus</taxon>
    </lineage>
</organism>
<reference evidence="3 4" key="1">
    <citation type="journal article" date="2020" name="Sci. Rep.">
        <title>A novel cyanobacterial geosmin producer, revising GeoA distribution and dispersion patterns in Bacteria.</title>
        <authorList>
            <person name="Churro C."/>
            <person name="Semedo-Aguiar A.P."/>
            <person name="Silva A.D."/>
            <person name="Pereira-Leal J.B."/>
            <person name="Leite R.B."/>
        </authorList>
    </citation>
    <scope>NUCLEOTIDE SEQUENCE [LARGE SCALE GENOMIC DNA]</scope>
    <source>
        <strain evidence="3 4">IPMA8</strain>
    </source>
</reference>
<dbReference type="Pfam" id="PF04069">
    <property type="entry name" value="OpuAC"/>
    <property type="match status" value="1"/>
</dbReference>
<evidence type="ECO:0000313" key="4">
    <source>
        <dbReference type="Proteomes" id="UP000702425"/>
    </source>
</evidence>
<dbReference type="Proteomes" id="UP000702425">
    <property type="component" value="Unassembled WGS sequence"/>
</dbReference>
<evidence type="ECO:0000313" key="3">
    <source>
        <dbReference type="EMBL" id="NQE34722.1"/>
    </source>
</evidence>
<accession>A0ABX2CWE2</accession>
<feature type="signal peptide" evidence="1">
    <location>
        <begin position="1"/>
        <end position="29"/>
    </location>
</feature>
<dbReference type="SUPFAM" id="SSF53850">
    <property type="entry name" value="Periplasmic binding protein-like II"/>
    <property type="match status" value="1"/>
</dbReference>
<sequence>MIMKLHRKKQTFAIVVALFVGLISCQSTLESSTKLPGSSQSTEVALPGKGVKIRPASGGTAGGHFVSEVLRIGLENLGYEVEELKQLNTTTIFLALGNDEIDVAPTLEKLFANFFEKAGGEKKLEILGMLVSSDILQGYSIDKKTAEQYKITNLVQLKDPKIAKLFDSDGDGKANLTGCNPGLSCELIIDHHLKVYGLEDTVKQDKGEFEVLQADIITRYKQEKPVLYYSRNLDWLTFVLQNGRDVVWLEVPFTSLPGEKGKEVTEKDTTVGGKNLGFAVDRGRFVASRQFLEANPAARRWFELVRVPLEDYITQEKLANEGQNRSKDIRRNAEVWVKNHQALVDGWLEEARIAGKASK</sequence>
<comment type="caution">
    <text evidence="3">The sequence shown here is derived from an EMBL/GenBank/DDBJ whole genome shotgun (WGS) entry which is preliminary data.</text>
</comment>
<name>A0ABX2CWE2_9CYAN</name>